<sequence>MKPIGPLMIEHRLIERMIRLLKAESERASNDDSISSAFIDGAVDFFRTYADRTHHGKEEDILFIELQDKDLPEDLKSTMDLLIEQHRYARRTVGALADANKAYQEGETDLLKDMRSILDNLAEFYPRHIEIEDKHFFIPCLDYFDQGEQDAMLQTFYDFDRKMIHEKYGIFVETFEIDLPKP</sequence>
<accession>A0A1F2WNS5</accession>
<name>A0A1F2WNS5_9ACTN</name>
<dbReference type="EMBL" id="MELK01000022">
    <property type="protein sequence ID" value="OFW58480.1"/>
    <property type="molecule type" value="Genomic_DNA"/>
</dbReference>
<evidence type="ECO:0000313" key="2">
    <source>
        <dbReference type="EMBL" id="OFW58480.1"/>
    </source>
</evidence>
<dbReference type="GO" id="GO:0005886">
    <property type="term" value="C:plasma membrane"/>
    <property type="evidence" value="ECO:0007669"/>
    <property type="project" value="TreeGrafter"/>
</dbReference>
<evidence type="ECO:0000313" key="3">
    <source>
        <dbReference type="Proteomes" id="UP000177876"/>
    </source>
</evidence>
<dbReference type="Pfam" id="PF01814">
    <property type="entry name" value="Hemerythrin"/>
    <property type="match status" value="1"/>
</dbReference>
<organism evidence="2 3">
    <name type="scientific">Candidatus Solincola sediminis</name>
    <dbReference type="NCBI Taxonomy" id="1797199"/>
    <lineage>
        <taxon>Bacteria</taxon>
        <taxon>Bacillati</taxon>
        <taxon>Actinomycetota</taxon>
        <taxon>Candidatus Geothermincolia</taxon>
        <taxon>Candidatus Geothermincolales</taxon>
        <taxon>Candidatus Geothermincolaceae</taxon>
        <taxon>Candidatus Solincola</taxon>
    </lineage>
</organism>
<dbReference type="Proteomes" id="UP000177876">
    <property type="component" value="Unassembled WGS sequence"/>
</dbReference>
<feature type="domain" description="Hemerythrin-like" evidence="1">
    <location>
        <begin position="7"/>
        <end position="137"/>
    </location>
</feature>
<dbReference type="PANTHER" id="PTHR39966:SF1">
    <property type="entry name" value="HEMERYTHRIN-LIKE DOMAIN-CONTAINING PROTEIN"/>
    <property type="match status" value="1"/>
</dbReference>
<dbReference type="AlphaFoldDB" id="A0A1F2WNS5"/>
<dbReference type="PANTHER" id="PTHR39966">
    <property type="entry name" value="BLL2471 PROTEIN-RELATED"/>
    <property type="match status" value="1"/>
</dbReference>
<reference evidence="2 3" key="1">
    <citation type="journal article" date="2016" name="Nat. Commun.">
        <title>Thousands of microbial genomes shed light on interconnected biogeochemical processes in an aquifer system.</title>
        <authorList>
            <person name="Anantharaman K."/>
            <person name="Brown C.T."/>
            <person name="Hug L.A."/>
            <person name="Sharon I."/>
            <person name="Castelle C.J."/>
            <person name="Probst A.J."/>
            <person name="Thomas B.C."/>
            <person name="Singh A."/>
            <person name="Wilkins M.J."/>
            <person name="Karaoz U."/>
            <person name="Brodie E.L."/>
            <person name="Williams K.H."/>
            <person name="Hubbard S.S."/>
            <person name="Banfield J.F."/>
        </authorList>
    </citation>
    <scope>NUCLEOTIDE SEQUENCE [LARGE SCALE GENOMIC DNA]</scope>
</reference>
<protein>
    <recommendedName>
        <fullName evidence="1">Hemerythrin-like domain-containing protein</fullName>
    </recommendedName>
</protein>
<comment type="caution">
    <text evidence="2">The sequence shown here is derived from an EMBL/GenBank/DDBJ whole genome shotgun (WGS) entry which is preliminary data.</text>
</comment>
<dbReference type="InterPro" id="IPR012312">
    <property type="entry name" value="Hemerythrin-like"/>
</dbReference>
<evidence type="ECO:0000259" key="1">
    <source>
        <dbReference type="Pfam" id="PF01814"/>
    </source>
</evidence>
<gene>
    <name evidence="2" type="ORF">A2Y75_02715</name>
</gene>
<dbReference type="Gene3D" id="1.20.120.520">
    <property type="entry name" value="nmb1532 protein domain like"/>
    <property type="match status" value="1"/>
</dbReference>
<proteinExistence type="predicted"/>